<dbReference type="EMBL" id="BPFZ01000007">
    <property type="protein sequence ID" value="GIU67169.1"/>
    <property type="molecule type" value="Genomic_DNA"/>
</dbReference>
<name>A0ABQ4PVV6_9PROT</name>
<gene>
    <name evidence="3" type="ORF">PsB1_1323</name>
</gene>
<dbReference type="Proteomes" id="UP001161064">
    <property type="component" value="Unassembled WGS sequence"/>
</dbReference>
<evidence type="ECO:0000313" key="3">
    <source>
        <dbReference type="EMBL" id="GIU67169.1"/>
    </source>
</evidence>
<dbReference type="HAMAP" id="MF_00758">
    <property type="entry name" value="UPF0301"/>
    <property type="match status" value="1"/>
</dbReference>
<dbReference type="Gene3D" id="3.40.1740.10">
    <property type="entry name" value="VC0467-like"/>
    <property type="match status" value="1"/>
</dbReference>
<protein>
    <recommendedName>
        <fullName evidence="2">UPF0301 protein PsB1_1323</fullName>
    </recommendedName>
</protein>
<evidence type="ECO:0000313" key="4">
    <source>
        <dbReference type="Proteomes" id="UP001161064"/>
    </source>
</evidence>
<reference evidence="3" key="2">
    <citation type="journal article" date="2023" name="ISME Commun">
        <title>Characterization of a bloom-associated alphaproteobacterial lineage, 'Candidatus Phycosocius': insights into freshwater algal-bacterial interactions.</title>
        <authorList>
            <person name="Tanabe Y."/>
            <person name="Yamaguchi H."/>
            <person name="Yoshida M."/>
            <person name="Kai A."/>
            <person name="Okazaki Y."/>
        </authorList>
    </citation>
    <scope>NUCLEOTIDE SEQUENCE</scope>
    <source>
        <strain evidence="3">BOTRYCO-1</strain>
    </source>
</reference>
<accession>A0ABQ4PVV6</accession>
<dbReference type="InterPro" id="IPR003774">
    <property type="entry name" value="AlgH-like"/>
</dbReference>
<proteinExistence type="inferred from homology"/>
<reference evidence="3" key="1">
    <citation type="submission" date="2021-05" db="EMBL/GenBank/DDBJ databases">
        <authorList>
            <person name="Tanabe Y."/>
        </authorList>
    </citation>
    <scope>NUCLEOTIDE SEQUENCE</scope>
    <source>
        <strain evidence="3">BOTRYCO-1</strain>
    </source>
</reference>
<organism evidence="3 4">
    <name type="scientific">Candidatus Phycosocius spiralis</name>
    <dbReference type="NCBI Taxonomy" id="2815099"/>
    <lineage>
        <taxon>Bacteria</taxon>
        <taxon>Pseudomonadati</taxon>
        <taxon>Pseudomonadota</taxon>
        <taxon>Alphaproteobacteria</taxon>
        <taxon>Caulobacterales</taxon>
        <taxon>Caulobacterales incertae sedis</taxon>
        <taxon>Candidatus Phycosocius</taxon>
    </lineage>
</organism>
<evidence type="ECO:0000256" key="1">
    <source>
        <dbReference type="ARBA" id="ARBA00009600"/>
    </source>
</evidence>
<dbReference type="PANTHER" id="PTHR30327:SF1">
    <property type="entry name" value="UPF0301 PROTEIN YQGE"/>
    <property type="match status" value="1"/>
</dbReference>
<dbReference type="RefSeq" id="WP_284359949.1">
    <property type="nucleotide sequence ID" value="NZ_BPFZ01000007.1"/>
</dbReference>
<dbReference type="Pfam" id="PF02622">
    <property type="entry name" value="DUF179"/>
    <property type="match status" value="1"/>
</dbReference>
<comment type="caution">
    <text evidence="3">The sequence shown here is derived from an EMBL/GenBank/DDBJ whole genome shotgun (WGS) entry which is preliminary data.</text>
</comment>
<sequence>MKDYLVGRFLIASPSIRDRRFKRAVILICDHDDTHAMGLVINRAMPQLTLPTLLDRLGIDCALGLPIAPVLDGGPCQRDRGFVLHSDDWEGDESTQAIVHGLRMTATRDVLQAIAHGNKPNRATLVLGYAGWDAGQLEAEICDNAWLVADADIEAVFTTTNLDEKWVDAISRLGLEPWQISQTAGQA</sequence>
<comment type="similarity">
    <text evidence="1 2">Belongs to the UPF0301 (AlgH) family.</text>
</comment>
<keyword evidence="4" id="KW-1185">Reference proteome</keyword>
<evidence type="ECO:0000256" key="2">
    <source>
        <dbReference type="HAMAP-Rule" id="MF_00758"/>
    </source>
</evidence>
<dbReference type="PANTHER" id="PTHR30327">
    <property type="entry name" value="UNCHARACTERIZED PROTEIN YQGE"/>
    <property type="match status" value="1"/>
</dbReference>
<dbReference type="SUPFAM" id="SSF143456">
    <property type="entry name" value="VC0467-like"/>
    <property type="match status" value="1"/>
</dbReference>